<sequence length="360" mass="41686">MDSSSYNMANENDHVIVYQSSIIADKLDEPTTINLNEDNKKGQLVHQHNRKLKRKKNESYKSRKEQKIENENDEDNYSQGSSDEENGHHVSDPDDDSEPTTNDDEETIADRRNWRRKGYRLYRLDNPTSILIEQRTTTAATNEAATELIVLNEGVFTRIKVAMEESVPFVQGMSQNIFCGDFPIFQEKLTRTGVQAWSIAKLPDSSSDYVFSLLDGPELYLLKTSAIELFTKTPIEICPYLIYHSKLNLIFAYESKQILTITNEGIVEKSRLFEKYIDDQKIISMTFDGEGMIYILIQDTRLDIDQYSILKFDQKVEFIEKIKSNQSHYKIITHMVVSSDGRTFYFSDYDDGTVFKWSKT</sequence>
<evidence type="ECO:0000313" key="4">
    <source>
        <dbReference type="Proteomes" id="UP000682733"/>
    </source>
</evidence>
<feature type="compositionally biased region" description="Acidic residues" evidence="1">
    <location>
        <begin position="93"/>
        <end position="107"/>
    </location>
</feature>
<gene>
    <name evidence="2" type="ORF">OVA965_LOCUS27632</name>
    <name evidence="3" type="ORF">TMI583_LOCUS28374</name>
</gene>
<proteinExistence type="predicted"/>
<organism evidence="3 4">
    <name type="scientific">Didymodactylos carnosus</name>
    <dbReference type="NCBI Taxonomy" id="1234261"/>
    <lineage>
        <taxon>Eukaryota</taxon>
        <taxon>Metazoa</taxon>
        <taxon>Spiralia</taxon>
        <taxon>Gnathifera</taxon>
        <taxon>Rotifera</taxon>
        <taxon>Eurotatoria</taxon>
        <taxon>Bdelloidea</taxon>
        <taxon>Philodinida</taxon>
        <taxon>Philodinidae</taxon>
        <taxon>Didymodactylos</taxon>
    </lineage>
</organism>
<dbReference type="EMBL" id="CAJOBA010039924">
    <property type="protein sequence ID" value="CAF4085582.1"/>
    <property type="molecule type" value="Genomic_DNA"/>
</dbReference>
<feature type="region of interest" description="Disordered" evidence="1">
    <location>
        <begin position="32"/>
        <end position="109"/>
    </location>
</feature>
<dbReference type="Proteomes" id="UP000677228">
    <property type="component" value="Unassembled WGS sequence"/>
</dbReference>
<accession>A0A8S2Q7P4</accession>
<dbReference type="Proteomes" id="UP000682733">
    <property type="component" value="Unassembled WGS sequence"/>
</dbReference>
<dbReference type="AlphaFoldDB" id="A0A8S2Q7P4"/>
<dbReference type="SUPFAM" id="SSF63829">
    <property type="entry name" value="Calcium-dependent phosphotriesterase"/>
    <property type="match status" value="1"/>
</dbReference>
<comment type="caution">
    <text evidence="3">The sequence shown here is derived from an EMBL/GenBank/DDBJ whole genome shotgun (WGS) entry which is preliminary data.</text>
</comment>
<evidence type="ECO:0000256" key="1">
    <source>
        <dbReference type="SAM" id="MobiDB-lite"/>
    </source>
</evidence>
<protein>
    <submittedName>
        <fullName evidence="3">Uncharacterized protein</fullName>
    </submittedName>
</protein>
<evidence type="ECO:0000313" key="3">
    <source>
        <dbReference type="EMBL" id="CAF4085582.1"/>
    </source>
</evidence>
<feature type="compositionally biased region" description="Basic and acidic residues" evidence="1">
    <location>
        <begin position="57"/>
        <end position="70"/>
    </location>
</feature>
<name>A0A8S2Q7P4_9BILA</name>
<reference evidence="3" key="1">
    <citation type="submission" date="2021-02" db="EMBL/GenBank/DDBJ databases">
        <authorList>
            <person name="Nowell W R."/>
        </authorList>
    </citation>
    <scope>NUCLEOTIDE SEQUENCE</scope>
</reference>
<dbReference type="EMBL" id="CAJNOK010018365">
    <property type="protein sequence ID" value="CAF1280884.1"/>
    <property type="molecule type" value="Genomic_DNA"/>
</dbReference>
<feature type="compositionally biased region" description="Basic residues" evidence="1">
    <location>
        <begin position="47"/>
        <end position="56"/>
    </location>
</feature>
<evidence type="ECO:0000313" key="2">
    <source>
        <dbReference type="EMBL" id="CAF1280884.1"/>
    </source>
</evidence>